<dbReference type="AlphaFoldDB" id="A0A849A8W6"/>
<keyword evidence="2" id="KW-0732">Signal</keyword>
<reference evidence="4 5" key="1">
    <citation type="submission" date="2020-05" db="EMBL/GenBank/DDBJ databases">
        <title>Nakamurella sp. DB0629 isolated from air conditioner.</title>
        <authorList>
            <person name="Kim D.H."/>
            <person name="Kim D.-U."/>
        </authorList>
    </citation>
    <scope>NUCLEOTIDE SEQUENCE [LARGE SCALE GENOMIC DNA]</scope>
    <source>
        <strain evidence="4 5">DB0629</strain>
    </source>
</reference>
<dbReference type="Pfam" id="PF13407">
    <property type="entry name" value="Peripla_BP_4"/>
    <property type="match status" value="1"/>
</dbReference>
<evidence type="ECO:0000259" key="3">
    <source>
        <dbReference type="Pfam" id="PF13407"/>
    </source>
</evidence>
<evidence type="ECO:0000256" key="2">
    <source>
        <dbReference type="SAM" id="SignalP"/>
    </source>
</evidence>
<accession>A0A849A8W6</accession>
<dbReference type="GO" id="GO:0030288">
    <property type="term" value="C:outer membrane-bounded periplasmic space"/>
    <property type="evidence" value="ECO:0007669"/>
    <property type="project" value="TreeGrafter"/>
</dbReference>
<dbReference type="Proteomes" id="UP000562984">
    <property type="component" value="Unassembled WGS sequence"/>
</dbReference>
<evidence type="ECO:0000313" key="5">
    <source>
        <dbReference type="Proteomes" id="UP000562984"/>
    </source>
</evidence>
<comment type="caution">
    <text evidence="4">The sequence shown here is derived from an EMBL/GenBank/DDBJ whole genome shotgun (WGS) entry which is preliminary data.</text>
</comment>
<feature type="domain" description="Periplasmic binding protein" evidence="3">
    <location>
        <begin position="100"/>
        <end position="357"/>
    </location>
</feature>
<evidence type="ECO:0000256" key="1">
    <source>
        <dbReference type="ARBA" id="ARBA00004196"/>
    </source>
</evidence>
<evidence type="ECO:0000313" key="4">
    <source>
        <dbReference type="EMBL" id="NNG36985.1"/>
    </source>
</evidence>
<comment type="subcellular location">
    <subcellularLocation>
        <location evidence="1">Cell envelope</location>
    </subcellularLocation>
</comment>
<dbReference type="InterPro" id="IPR028082">
    <property type="entry name" value="Peripla_BP_I"/>
</dbReference>
<feature type="chain" id="PRO_5039224337" evidence="2">
    <location>
        <begin position="23"/>
        <end position="399"/>
    </location>
</feature>
<dbReference type="GO" id="GO:0030246">
    <property type="term" value="F:carbohydrate binding"/>
    <property type="evidence" value="ECO:0007669"/>
    <property type="project" value="TreeGrafter"/>
</dbReference>
<proteinExistence type="predicted"/>
<feature type="signal peptide" evidence="2">
    <location>
        <begin position="1"/>
        <end position="22"/>
    </location>
</feature>
<dbReference type="RefSeq" id="WP_171200688.1">
    <property type="nucleotide sequence ID" value="NZ_JABEND010000009.1"/>
</dbReference>
<organism evidence="4 5">
    <name type="scientific">Nakamurella aerolata</name>
    <dbReference type="NCBI Taxonomy" id="1656892"/>
    <lineage>
        <taxon>Bacteria</taxon>
        <taxon>Bacillati</taxon>
        <taxon>Actinomycetota</taxon>
        <taxon>Actinomycetes</taxon>
        <taxon>Nakamurellales</taxon>
        <taxon>Nakamurellaceae</taxon>
        <taxon>Nakamurella</taxon>
    </lineage>
</organism>
<dbReference type="EMBL" id="JABEND010000009">
    <property type="protein sequence ID" value="NNG36985.1"/>
    <property type="molecule type" value="Genomic_DNA"/>
</dbReference>
<protein>
    <submittedName>
        <fullName evidence="4">Autoinducer 2 ABC transporter substrate-binding protein</fullName>
    </submittedName>
</protein>
<sequence>MKRTRLTTAAITLGVAGALVLAGCTKKNEADTSAGAGGGDTGAATTTENAGGAAGSAGASAAGGAGSAAGSAAQGSAAGSGSAGAAGAGSVEKASKNFKVAFVPKLQGIPYFEAMNAGGKQAASDMGVTWLYQGPTQADAAAQADIVRNLIQQKVDALFIAPNDPGSMAPVIQQGIDGGIKVGTSDTDAPDSARQVFVSQASTEGIGQGLTDELMKAMGNKGKYAIVSCGETAENLNSWIKVQQAYTKEKYPDAEIVDVVYAGEDVAKATQMATDLMNANPDLTGLVGECTSSAPGVAQAVKDAGKIGKVFTVGLGTPQTMAPYLKDGSSSASVLWDVQALGYLTVWAGVQMAEGKEFAAKPEIGTDNLKDVSYDAATKTLLLGPPLVLTKDNVDNYNF</sequence>
<dbReference type="SUPFAM" id="SSF53822">
    <property type="entry name" value="Periplasmic binding protein-like I"/>
    <property type="match status" value="1"/>
</dbReference>
<dbReference type="PANTHER" id="PTHR30036">
    <property type="entry name" value="D-XYLOSE-BINDING PERIPLASMIC PROTEIN"/>
    <property type="match status" value="1"/>
</dbReference>
<keyword evidence="5" id="KW-1185">Reference proteome</keyword>
<name>A0A849A8W6_9ACTN</name>
<dbReference type="InterPro" id="IPR050555">
    <property type="entry name" value="Bact_Solute-Bind_Prot2"/>
</dbReference>
<dbReference type="InterPro" id="IPR025997">
    <property type="entry name" value="SBP_2_dom"/>
</dbReference>
<dbReference type="PROSITE" id="PS51257">
    <property type="entry name" value="PROKAR_LIPOPROTEIN"/>
    <property type="match status" value="1"/>
</dbReference>
<dbReference type="CDD" id="cd06302">
    <property type="entry name" value="PBP1_LsrB_Quorum_Sensing-like"/>
    <property type="match status" value="1"/>
</dbReference>
<dbReference type="Gene3D" id="3.40.50.2300">
    <property type="match status" value="2"/>
</dbReference>
<gene>
    <name evidence="4" type="ORF">HKD39_14970</name>
</gene>
<dbReference type="PANTHER" id="PTHR30036:SF8">
    <property type="entry name" value="ABC-TYPE SUGAR TRANSPORT SYSTEM PERIPLASMIC COMPONENT-LIKE PROTEIN"/>
    <property type="match status" value="1"/>
</dbReference>